<comment type="similarity">
    <text evidence="2 10">Belongs to the MscL family.</text>
</comment>
<dbReference type="NCBIfam" id="NF010557">
    <property type="entry name" value="PRK13952.1"/>
    <property type="match status" value="1"/>
</dbReference>
<keyword evidence="3 10" id="KW-0813">Transport</keyword>
<dbReference type="Proteomes" id="UP001589747">
    <property type="component" value="Unassembled WGS sequence"/>
</dbReference>
<keyword evidence="4 10" id="KW-1003">Cell membrane</keyword>
<keyword evidence="9 10" id="KW-0407">Ion channel</keyword>
<dbReference type="InterPro" id="IPR036019">
    <property type="entry name" value="MscL_channel"/>
</dbReference>
<protein>
    <recommendedName>
        <fullName evidence="10">Large-conductance mechanosensitive channel</fullName>
    </recommendedName>
</protein>
<evidence type="ECO:0000256" key="4">
    <source>
        <dbReference type="ARBA" id="ARBA00022475"/>
    </source>
</evidence>
<dbReference type="InterPro" id="IPR001185">
    <property type="entry name" value="MS_channel"/>
</dbReference>
<dbReference type="SUPFAM" id="SSF81330">
    <property type="entry name" value="Gated mechanosensitive channel"/>
    <property type="match status" value="1"/>
</dbReference>
<dbReference type="PROSITE" id="PS01327">
    <property type="entry name" value="MSCL"/>
    <property type="match status" value="1"/>
</dbReference>
<comment type="caution">
    <text evidence="11">The sequence shown here is derived from an EMBL/GenBank/DDBJ whole genome shotgun (WGS) entry which is preliminary data.</text>
</comment>
<name>A0ABV5KKU3_9BACL</name>
<evidence type="ECO:0000313" key="12">
    <source>
        <dbReference type="Proteomes" id="UP001589747"/>
    </source>
</evidence>
<dbReference type="RefSeq" id="WP_377492467.1">
    <property type="nucleotide sequence ID" value="NZ_JBHMDO010000015.1"/>
</dbReference>
<dbReference type="EMBL" id="JBHMDO010000015">
    <property type="protein sequence ID" value="MFB9325850.1"/>
    <property type="molecule type" value="Genomic_DNA"/>
</dbReference>
<comment type="caution">
    <text evidence="10">Lacks conserved residue(s) required for the propagation of feature annotation.</text>
</comment>
<evidence type="ECO:0000256" key="5">
    <source>
        <dbReference type="ARBA" id="ARBA00022692"/>
    </source>
</evidence>
<dbReference type="Pfam" id="PF01741">
    <property type="entry name" value="MscL"/>
    <property type="match status" value="1"/>
</dbReference>
<keyword evidence="12" id="KW-1185">Reference proteome</keyword>
<organism evidence="11 12">
    <name type="scientific">Paenibacillus aurantiacus</name>
    <dbReference type="NCBI Taxonomy" id="1936118"/>
    <lineage>
        <taxon>Bacteria</taxon>
        <taxon>Bacillati</taxon>
        <taxon>Bacillota</taxon>
        <taxon>Bacilli</taxon>
        <taxon>Bacillales</taxon>
        <taxon>Paenibacillaceae</taxon>
        <taxon>Paenibacillus</taxon>
    </lineage>
</organism>
<evidence type="ECO:0000256" key="3">
    <source>
        <dbReference type="ARBA" id="ARBA00022448"/>
    </source>
</evidence>
<keyword evidence="6 10" id="KW-1133">Transmembrane helix</keyword>
<evidence type="ECO:0000313" key="11">
    <source>
        <dbReference type="EMBL" id="MFB9325850.1"/>
    </source>
</evidence>
<gene>
    <name evidence="10 11" type="primary">mscL</name>
    <name evidence="11" type="ORF">ACFFSY_07905</name>
</gene>
<dbReference type="InterPro" id="IPR019823">
    <property type="entry name" value="Mechanosensitive_channel_CS"/>
</dbReference>
<evidence type="ECO:0000256" key="6">
    <source>
        <dbReference type="ARBA" id="ARBA00022989"/>
    </source>
</evidence>
<dbReference type="HAMAP" id="MF_00115">
    <property type="entry name" value="MscL"/>
    <property type="match status" value="1"/>
</dbReference>
<evidence type="ECO:0000256" key="8">
    <source>
        <dbReference type="ARBA" id="ARBA00023136"/>
    </source>
</evidence>
<comment type="function">
    <text evidence="10">Channel that opens in response to stretch forces in the membrane lipid bilayer. May participate in the regulation of osmotic pressure changes within the cell.</text>
</comment>
<accession>A0ABV5KKU3</accession>
<keyword evidence="8 10" id="KW-0472">Membrane</keyword>
<sequence>MWKVLKEFKEFAVKGNVLDLAVGVIIGGAFGKIVTSVVNDIIMPPIGKILGEKSFVDLFINLDPEKVLPSGEKPHTLAEAKALGSAVIAYGSFINVILDFTIVAFCVFMIVKGANALRRLNTKEEAPPAAEPAEKECPQCLSLVPIRAKRCKYCTSHLHDAEELGPEGSVVT</sequence>
<dbReference type="InterPro" id="IPR037673">
    <property type="entry name" value="MSC/AndL"/>
</dbReference>
<evidence type="ECO:0000256" key="1">
    <source>
        <dbReference type="ARBA" id="ARBA00004651"/>
    </source>
</evidence>
<dbReference type="NCBIfam" id="TIGR00220">
    <property type="entry name" value="mscL"/>
    <property type="match status" value="1"/>
</dbReference>
<keyword evidence="5 10" id="KW-0812">Transmembrane</keyword>
<reference evidence="11 12" key="1">
    <citation type="submission" date="2024-09" db="EMBL/GenBank/DDBJ databases">
        <authorList>
            <person name="Sun Q."/>
            <person name="Mori K."/>
        </authorList>
    </citation>
    <scope>NUCLEOTIDE SEQUENCE [LARGE SCALE GENOMIC DNA]</scope>
    <source>
        <strain evidence="11 12">TISTR 2452</strain>
    </source>
</reference>
<evidence type="ECO:0000256" key="2">
    <source>
        <dbReference type="ARBA" id="ARBA00007254"/>
    </source>
</evidence>
<dbReference type="PANTHER" id="PTHR30266:SF2">
    <property type="entry name" value="LARGE-CONDUCTANCE MECHANOSENSITIVE CHANNEL"/>
    <property type="match status" value="1"/>
</dbReference>
<comment type="subcellular location">
    <subcellularLocation>
        <location evidence="1 10">Cell membrane</location>
        <topology evidence="1 10">Multi-pass membrane protein</topology>
    </subcellularLocation>
</comment>
<keyword evidence="7 10" id="KW-0406">Ion transport</keyword>
<proteinExistence type="inferred from homology"/>
<dbReference type="PANTHER" id="PTHR30266">
    <property type="entry name" value="MECHANOSENSITIVE CHANNEL MSCL"/>
    <property type="match status" value="1"/>
</dbReference>
<feature type="transmembrane region" description="Helical" evidence="10">
    <location>
        <begin position="87"/>
        <end position="111"/>
    </location>
</feature>
<dbReference type="Gene3D" id="1.10.1200.120">
    <property type="entry name" value="Large-conductance mechanosensitive channel, MscL, domain 1"/>
    <property type="match status" value="1"/>
</dbReference>
<dbReference type="PRINTS" id="PR01264">
    <property type="entry name" value="MECHCHANNEL"/>
</dbReference>
<evidence type="ECO:0000256" key="9">
    <source>
        <dbReference type="ARBA" id="ARBA00023303"/>
    </source>
</evidence>
<comment type="subunit">
    <text evidence="10">Homopentamer.</text>
</comment>
<evidence type="ECO:0000256" key="10">
    <source>
        <dbReference type="HAMAP-Rule" id="MF_00115"/>
    </source>
</evidence>
<evidence type="ECO:0000256" key="7">
    <source>
        <dbReference type="ARBA" id="ARBA00023065"/>
    </source>
</evidence>